<keyword evidence="3" id="KW-1185">Reference proteome</keyword>
<name>A0A0G4MUW3_VERLO</name>
<evidence type="ECO:0000256" key="1">
    <source>
        <dbReference type="SAM" id="MobiDB-lite"/>
    </source>
</evidence>
<proteinExistence type="predicted"/>
<dbReference type="AlphaFoldDB" id="A0A0G4MUW3"/>
<reference evidence="2 3" key="1">
    <citation type="submission" date="2015-05" db="EMBL/GenBank/DDBJ databases">
        <authorList>
            <person name="Wang D.B."/>
            <person name="Wang M."/>
        </authorList>
    </citation>
    <scope>NUCLEOTIDE SEQUENCE [LARGE SCALE GENOMIC DNA]</scope>
    <source>
        <strain evidence="2">VL1</strain>
    </source>
</reference>
<feature type="non-terminal residue" evidence="2">
    <location>
        <position position="1"/>
    </location>
</feature>
<feature type="compositionally biased region" description="Basic residues" evidence="1">
    <location>
        <begin position="1"/>
        <end position="28"/>
    </location>
</feature>
<dbReference type="Proteomes" id="UP000044602">
    <property type="component" value="Unassembled WGS sequence"/>
</dbReference>
<feature type="compositionally biased region" description="Basic and acidic residues" evidence="1">
    <location>
        <begin position="29"/>
        <end position="43"/>
    </location>
</feature>
<evidence type="ECO:0000313" key="2">
    <source>
        <dbReference type="EMBL" id="CRK37969.1"/>
    </source>
</evidence>
<feature type="region of interest" description="Disordered" evidence="1">
    <location>
        <begin position="1"/>
        <end position="43"/>
    </location>
</feature>
<accession>A0A0G4MUW3</accession>
<organism evidence="2 3">
    <name type="scientific">Verticillium longisporum</name>
    <name type="common">Verticillium dahliae var. longisporum</name>
    <dbReference type="NCBI Taxonomy" id="100787"/>
    <lineage>
        <taxon>Eukaryota</taxon>
        <taxon>Fungi</taxon>
        <taxon>Dikarya</taxon>
        <taxon>Ascomycota</taxon>
        <taxon>Pezizomycotina</taxon>
        <taxon>Sordariomycetes</taxon>
        <taxon>Hypocreomycetidae</taxon>
        <taxon>Glomerellales</taxon>
        <taxon>Plectosphaerellaceae</taxon>
        <taxon>Verticillium</taxon>
    </lineage>
</organism>
<evidence type="ECO:0000313" key="3">
    <source>
        <dbReference type="Proteomes" id="UP000044602"/>
    </source>
</evidence>
<gene>
    <name evidence="2" type="ORF">BN1708_020424</name>
</gene>
<sequence>PEGHVPGRRARGRLLPRPERVRRRHQHRGHDERPRQVPQRRESDLLLDGLRPLGGLPCQLQRHWRQARGGGCREQLRQLWW</sequence>
<protein>
    <submittedName>
        <fullName evidence="2">Uncharacterized protein</fullName>
    </submittedName>
</protein>
<dbReference type="EMBL" id="CVQH01025165">
    <property type="protein sequence ID" value="CRK37969.1"/>
    <property type="molecule type" value="Genomic_DNA"/>
</dbReference>